<evidence type="ECO:0000313" key="3">
    <source>
        <dbReference type="EMBL" id="KAH0563162.1"/>
    </source>
</evidence>
<keyword evidence="1" id="KW-0812">Transmembrane</keyword>
<accession>A0A9P8LF93</accession>
<feature type="signal peptide" evidence="2">
    <location>
        <begin position="1"/>
        <end position="27"/>
    </location>
</feature>
<comment type="caution">
    <text evidence="3">The sequence shown here is derived from an EMBL/GenBank/DDBJ whole genome shotgun (WGS) entry which is preliminary data.</text>
</comment>
<feature type="transmembrane region" description="Helical" evidence="1">
    <location>
        <begin position="489"/>
        <end position="511"/>
    </location>
</feature>
<reference evidence="3" key="1">
    <citation type="submission" date="2021-03" db="EMBL/GenBank/DDBJ databases">
        <title>Comparative genomics and phylogenomic investigation of the class Geoglossomycetes provide insights into ecological specialization and systematics.</title>
        <authorList>
            <person name="Melie T."/>
            <person name="Pirro S."/>
            <person name="Miller A.N."/>
            <person name="Quandt A."/>
        </authorList>
    </citation>
    <scope>NUCLEOTIDE SEQUENCE</scope>
    <source>
        <strain evidence="3">CAQ_001_2017</strain>
    </source>
</reference>
<dbReference type="PANTHER" id="PTHR35043:SF7">
    <property type="entry name" value="TRANSCRIPTION FACTOR DOMAIN-CONTAINING PROTEIN"/>
    <property type="match status" value="1"/>
</dbReference>
<gene>
    <name evidence="3" type="ORF">GP486_002270</name>
</gene>
<keyword evidence="1" id="KW-0472">Membrane</keyword>
<protein>
    <submittedName>
        <fullName evidence="3">Uncharacterized protein</fullName>
    </submittedName>
</protein>
<dbReference type="Proteomes" id="UP000750711">
    <property type="component" value="Unassembled WGS sequence"/>
</dbReference>
<evidence type="ECO:0000256" key="1">
    <source>
        <dbReference type="SAM" id="Phobius"/>
    </source>
</evidence>
<dbReference type="AlphaFoldDB" id="A0A9P8LF93"/>
<proteinExistence type="predicted"/>
<dbReference type="PANTHER" id="PTHR35043">
    <property type="entry name" value="TRANSCRIPTION FACTOR DOMAIN-CONTAINING PROTEIN"/>
    <property type="match status" value="1"/>
</dbReference>
<keyword evidence="2" id="KW-0732">Signal</keyword>
<evidence type="ECO:0000256" key="2">
    <source>
        <dbReference type="SAM" id="SignalP"/>
    </source>
</evidence>
<name>A0A9P8LF93_9PEZI</name>
<evidence type="ECO:0000313" key="4">
    <source>
        <dbReference type="Proteomes" id="UP000750711"/>
    </source>
</evidence>
<keyword evidence="1" id="KW-1133">Transmembrane helix</keyword>
<keyword evidence="4" id="KW-1185">Reference proteome</keyword>
<feature type="chain" id="PRO_5040135371" evidence="2">
    <location>
        <begin position="28"/>
        <end position="513"/>
    </location>
</feature>
<dbReference type="EMBL" id="JAGHQM010000244">
    <property type="protein sequence ID" value="KAH0563162.1"/>
    <property type="molecule type" value="Genomic_DNA"/>
</dbReference>
<sequence>MEGRGAMYLCKAKWLAIGLLAPEVVVYTAWEQRNCAIKLTEKVNNFIEKQASILVSGNLPYYPNLMLLQKNISQDSVVVRRHAWTMVHSFYTVMGGFVFDTADPDEEEYIPGSPRLTLTPIGMRFLAEIGHAPDIPEDAISDKSKADLFAKSLVCLQAGWIIVQCITRKASHLPITLLEINTLGHVICALVMYYLWLDKPLDVRDPTQLTGPWKRPLCAVMFMSSKVSKELCRLDGGSHSIAEMSMLVFGGPSKARTSAAVEGLQGATGLRDSHGSSTTSAVEENSKVIASQDSNTAEFGANISVGEIGLAPTSGDKRTPISKVNRANNMTQEPENPRFRVTPSTADDWGLGFNHRYNKDAIMLPEPPPSDSTVASIHKGQSLADTGLGPSARSIRKLYRKIPHQEFKALAGNIPIPDAAKASRDRVLVRPSPTIHLDRVGVTRWELASKALQSFPVAYKLRREAKIVAQSYLVLRMENFRDAGLLDGFSIRAFVVLSLASAAYGGLLPFIQT</sequence>
<organism evidence="3 4">
    <name type="scientific">Trichoglossum hirsutum</name>
    <dbReference type="NCBI Taxonomy" id="265104"/>
    <lineage>
        <taxon>Eukaryota</taxon>
        <taxon>Fungi</taxon>
        <taxon>Dikarya</taxon>
        <taxon>Ascomycota</taxon>
        <taxon>Pezizomycotina</taxon>
        <taxon>Geoglossomycetes</taxon>
        <taxon>Geoglossales</taxon>
        <taxon>Geoglossaceae</taxon>
        <taxon>Trichoglossum</taxon>
    </lineage>
</organism>